<dbReference type="FunCoup" id="A0A7J7CQD2">
    <property type="interactions" value="973"/>
</dbReference>
<protein>
    <submittedName>
        <fullName evidence="2">Uncharacterized protein</fullName>
    </submittedName>
</protein>
<dbReference type="OrthoDB" id="1930727at2759"/>
<feature type="region of interest" description="Disordered" evidence="1">
    <location>
        <begin position="1"/>
        <end position="99"/>
    </location>
</feature>
<gene>
    <name evidence="2" type="ORF">HS088_TW14G00430</name>
</gene>
<dbReference type="AlphaFoldDB" id="A0A7J7CQD2"/>
<reference evidence="2 3" key="1">
    <citation type="journal article" date="2020" name="Nat. Commun.">
        <title>Genome of Tripterygium wilfordii and identification of cytochrome P450 involved in triptolide biosynthesis.</title>
        <authorList>
            <person name="Tu L."/>
            <person name="Su P."/>
            <person name="Zhang Z."/>
            <person name="Gao L."/>
            <person name="Wang J."/>
            <person name="Hu T."/>
            <person name="Zhou J."/>
            <person name="Zhang Y."/>
            <person name="Zhao Y."/>
            <person name="Liu Y."/>
            <person name="Song Y."/>
            <person name="Tong Y."/>
            <person name="Lu Y."/>
            <person name="Yang J."/>
            <person name="Xu C."/>
            <person name="Jia M."/>
            <person name="Peters R.J."/>
            <person name="Huang L."/>
            <person name="Gao W."/>
        </authorList>
    </citation>
    <scope>NUCLEOTIDE SEQUENCE [LARGE SCALE GENOMIC DNA]</scope>
    <source>
        <strain evidence="3">cv. XIE 37</strain>
        <tissue evidence="2">Leaf</tissue>
    </source>
</reference>
<feature type="region of interest" description="Disordered" evidence="1">
    <location>
        <begin position="297"/>
        <end position="343"/>
    </location>
</feature>
<feature type="compositionally biased region" description="Polar residues" evidence="1">
    <location>
        <begin position="310"/>
        <end position="321"/>
    </location>
</feature>
<feature type="compositionally biased region" description="Basic and acidic residues" evidence="1">
    <location>
        <begin position="59"/>
        <end position="74"/>
    </location>
</feature>
<feature type="region of interest" description="Disordered" evidence="1">
    <location>
        <begin position="141"/>
        <end position="170"/>
    </location>
</feature>
<feature type="compositionally biased region" description="Basic residues" evidence="1">
    <location>
        <begin position="1"/>
        <end position="14"/>
    </location>
</feature>
<feature type="compositionally biased region" description="Basic and acidic residues" evidence="1">
    <location>
        <begin position="36"/>
        <end position="47"/>
    </location>
</feature>
<comment type="caution">
    <text evidence="2">The sequence shown here is derived from an EMBL/GenBank/DDBJ whole genome shotgun (WGS) entry which is preliminary data.</text>
</comment>
<proteinExistence type="predicted"/>
<keyword evidence="3" id="KW-1185">Reference proteome</keyword>
<dbReference type="PANTHER" id="PTHR37187">
    <property type="entry name" value="EXPRESSED PROTEIN"/>
    <property type="match status" value="1"/>
</dbReference>
<evidence type="ECO:0000313" key="3">
    <source>
        <dbReference type="Proteomes" id="UP000593562"/>
    </source>
</evidence>
<evidence type="ECO:0000313" key="2">
    <source>
        <dbReference type="EMBL" id="KAF5736290.1"/>
    </source>
</evidence>
<name>A0A7J7CQD2_TRIWF</name>
<sequence>MPKGAKKRAAAKRKKELEANNHIDSSSGGDNPQGNDDVKNQDERESDGGETGSPGSQDQDNHQHPFKNGNEEPNKSNLSTTQAIVGNNNSVEGITGDVEGNERVGLVDDNSVQMERELKSKSVERNIINIDHIQSDIDTHDEYDWSSRTSSPDFESQVSERKHETPNILGSEAGSTVFGVKTADSLCKEEQVSEAPHLGDATSSLVTATAPVVDSGTPDLSTSVEAINVIESASLKNSAVHDTIQYGSKNNYDNLLPTSDEFIADSLATLDGASKENKDNVLPNVNENFGKSSAVVESAGSGNDGKMLTSAGTSTTETSNGAKYIDGSRVPDSSENQPLVESAPRMSQRTSCLSCCGLFDLITSSSR</sequence>
<dbReference type="InParanoid" id="A0A7J7CQD2"/>
<dbReference type="PANTHER" id="PTHR37187:SF19">
    <property type="entry name" value="(RAPE) HYPOTHETICAL PROTEIN"/>
    <property type="match status" value="1"/>
</dbReference>
<evidence type="ECO:0000256" key="1">
    <source>
        <dbReference type="SAM" id="MobiDB-lite"/>
    </source>
</evidence>
<dbReference type="EMBL" id="JAAARO010000014">
    <property type="protein sequence ID" value="KAF5736290.1"/>
    <property type="molecule type" value="Genomic_DNA"/>
</dbReference>
<accession>A0A7J7CQD2</accession>
<feature type="compositionally biased region" description="Polar residues" evidence="1">
    <location>
        <begin position="75"/>
        <end position="92"/>
    </location>
</feature>
<feature type="compositionally biased region" description="Polar residues" evidence="1">
    <location>
        <begin position="146"/>
        <end position="157"/>
    </location>
</feature>
<feature type="compositionally biased region" description="Polar residues" evidence="1">
    <location>
        <begin position="331"/>
        <end position="343"/>
    </location>
</feature>
<dbReference type="Proteomes" id="UP000593562">
    <property type="component" value="Unassembled WGS sequence"/>
</dbReference>
<feature type="compositionally biased region" description="Polar residues" evidence="1">
    <location>
        <begin position="22"/>
        <end position="34"/>
    </location>
</feature>
<organism evidence="2 3">
    <name type="scientific">Tripterygium wilfordii</name>
    <name type="common">Thunder God vine</name>
    <dbReference type="NCBI Taxonomy" id="458696"/>
    <lineage>
        <taxon>Eukaryota</taxon>
        <taxon>Viridiplantae</taxon>
        <taxon>Streptophyta</taxon>
        <taxon>Embryophyta</taxon>
        <taxon>Tracheophyta</taxon>
        <taxon>Spermatophyta</taxon>
        <taxon>Magnoliopsida</taxon>
        <taxon>eudicotyledons</taxon>
        <taxon>Gunneridae</taxon>
        <taxon>Pentapetalae</taxon>
        <taxon>rosids</taxon>
        <taxon>fabids</taxon>
        <taxon>Celastrales</taxon>
        <taxon>Celastraceae</taxon>
        <taxon>Tripterygium</taxon>
    </lineage>
</organism>